<sequence length="46" mass="5395">TSTMYCHENTNVFVVFYNCSNQICRSCGLAHCCNMLPKPYWLHDLH</sequence>
<dbReference type="AlphaFoldDB" id="A0A1A7X6T7"/>
<proteinExistence type="predicted"/>
<reference evidence="1" key="1">
    <citation type="submission" date="2016-05" db="EMBL/GenBank/DDBJ databases">
        <authorList>
            <person name="Lavstsen T."/>
            <person name="Jespersen J.S."/>
        </authorList>
    </citation>
    <scope>NUCLEOTIDE SEQUENCE</scope>
    <source>
        <tissue evidence="1">Brain</tissue>
    </source>
</reference>
<feature type="non-terminal residue" evidence="1">
    <location>
        <position position="1"/>
    </location>
</feature>
<reference evidence="1" key="2">
    <citation type="submission" date="2016-06" db="EMBL/GenBank/DDBJ databases">
        <title>The genome of a short-lived fish provides insights into sex chromosome evolution and the genetic control of aging.</title>
        <authorList>
            <person name="Reichwald K."/>
            <person name="Felder M."/>
            <person name="Petzold A."/>
            <person name="Koch P."/>
            <person name="Groth M."/>
            <person name="Platzer M."/>
        </authorList>
    </citation>
    <scope>NUCLEOTIDE SEQUENCE</scope>
    <source>
        <tissue evidence="1">Brain</tissue>
    </source>
</reference>
<dbReference type="EMBL" id="HADW01012417">
    <property type="protein sequence ID" value="SBP13817.1"/>
    <property type="molecule type" value="Transcribed_RNA"/>
</dbReference>
<feature type="non-terminal residue" evidence="1">
    <location>
        <position position="46"/>
    </location>
</feature>
<accession>A0A1A7X6T7</accession>
<name>A0A1A7X6T7_9TELE</name>
<gene>
    <name evidence="1" type="primary">RNF8</name>
</gene>
<organism evidence="1">
    <name type="scientific">Iconisemion striatum</name>
    <dbReference type="NCBI Taxonomy" id="60296"/>
    <lineage>
        <taxon>Eukaryota</taxon>
        <taxon>Metazoa</taxon>
        <taxon>Chordata</taxon>
        <taxon>Craniata</taxon>
        <taxon>Vertebrata</taxon>
        <taxon>Euteleostomi</taxon>
        <taxon>Actinopterygii</taxon>
        <taxon>Neopterygii</taxon>
        <taxon>Teleostei</taxon>
        <taxon>Neoteleostei</taxon>
        <taxon>Acanthomorphata</taxon>
        <taxon>Ovalentaria</taxon>
        <taxon>Atherinomorphae</taxon>
        <taxon>Cyprinodontiformes</taxon>
        <taxon>Nothobranchiidae</taxon>
        <taxon>Iconisemion</taxon>
    </lineage>
</organism>
<evidence type="ECO:0000313" key="1">
    <source>
        <dbReference type="EMBL" id="SBP13817.1"/>
    </source>
</evidence>
<protein>
    <submittedName>
        <fullName evidence="1">Ring finger protein 8, E3 ubiquitin protein ligase</fullName>
    </submittedName>
</protein>